<protein>
    <recommendedName>
        <fullName evidence="11">t-SNARE coiled-coil homology domain-containing protein</fullName>
    </recommendedName>
</protein>
<dbReference type="GO" id="GO:0000149">
    <property type="term" value="F:SNARE binding"/>
    <property type="evidence" value="ECO:0007669"/>
    <property type="project" value="TreeGrafter"/>
</dbReference>
<dbReference type="GO" id="GO:0031201">
    <property type="term" value="C:SNARE complex"/>
    <property type="evidence" value="ECO:0007669"/>
    <property type="project" value="TreeGrafter"/>
</dbReference>
<keyword evidence="5 9" id="KW-1133">Transmembrane helix</keyword>
<proteinExistence type="predicted"/>
<organism evidence="10">
    <name type="scientific">Octactis speculum</name>
    <dbReference type="NCBI Taxonomy" id="3111310"/>
    <lineage>
        <taxon>Eukaryota</taxon>
        <taxon>Sar</taxon>
        <taxon>Stramenopiles</taxon>
        <taxon>Ochrophyta</taxon>
        <taxon>Dictyochophyceae</taxon>
        <taxon>Dictyochales</taxon>
        <taxon>Dictyochaceae</taxon>
        <taxon>Octactis</taxon>
    </lineage>
</organism>
<evidence type="ECO:0000256" key="1">
    <source>
        <dbReference type="ARBA" id="ARBA00004211"/>
    </source>
</evidence>
<feature type="transmembrane region" description="Helical" evidence="9">
    <location>
        <begin position="189"/>
        <end position="209"/>
    </location>
</feature>
<comment type="subcellular location">
    <subcellularLocation>
        <location evidence="1">Membrane</location>
        <topology evidence="1">Single-pass type IV membrane protein</topology>
    </subcellularLocation>
</comment>
<evidence type="ECO:0000256" key="2">
    <source>
        <dbReference type="ARBA" id="ARBA00022448"/>
    </source>
</evidence>
<keyword evidence="6 8" id="KW-0175">Coiled coil</keyword>
<accession>A0A7S2BK83</accession>
<dbReference type="GO" id="GO:0012507">
    <property type="term" value="C:ER to Golgi transport vesicle membrane"/>
    <property type="evidence" value="ECO:0007669"/>
    <property type="project" value="TreeGrafter"/>
</dbReference>
<evidence type="ECO:0008006" key="11">
    <source>
        <dbReference type="Google" id="ProtNLM"/>
    </source>
</evidence>
<dbReference type="Gene3D" id="1.20.5.110">
    <property type="match status" value="1"/>
</dbReference>
<dbReference type="GO" id="GO:0015031">
    <property type="term" value="P:protein transport"/>
    <property type="evidence" value="ECO:0007669"/>
    <property type="project" value="UniProtKB-KW"/>
</dbReference>
<reference evidence="10" key="1">
    <citation type="submission" date="2021-01" db="EMBL/GenBank/DDBJ databases">
        <authorList>
            <person name="Corre E."/>
            <person name="Pelletier E."/>
            <person name="Niang G."/>
            <person name="Scheremetjew M."/>
            <person name="Finn R."/>
            <person name="Kale V."/>
            <person name="Holt S."/>
            <person name="Cochrane G."/>
            <person name="Meng A."/>
            <person name="Brown T."/>
            <person name="Cohen L."/>
        </authorList>
    </citation>
    <scope>NUCLEOTIDE SEQUENCE</scope>
    <source>
        <strain evidence="10">CCMP1381</strain>
    </source>
</reference>
<evidence type="ECO:0000256" key="8">
    <source>
        <dbReference type="SAM" id="Coils"/>
    </source>
</evidence>
<dbReference type="PANTHER" id="PTHR21230:SF79">
    <property type="entry name" value="T-SNARE COILED-COIL HOMOLOGY DOMAIN-CONTAINING PROTEIN"/>
    <property type="match status" value="1"/>
</dbReference>
<keyword evidence="2" id="KW-0813">Transport</keyword>
<evidence type="ECO:0000256" key="6">
    <source>
        <dbReference type="ARBA" id="ARBA00023054"/>
    </source>
</evidence>
<dbReference type="AlphaFoldDB" id="A0A7S2BK83"/>
<dbReference type="Gene3D" id="1.20.58.400">
    <property type="entry name" value="t-snare proteins"/>
    <property type="match status" value="1"/>
</dbReference>
<dbReference type="GO" id="GO:0005794">
    <property type="term" value="C:Golgi apparatus"/>
    <property type="evidence" value="ECO:0007669"/>
    <property type="project" value="TreeGrafter"/>
</dbReference>
<dbReference type="EMBL" id="HBGS01015768">
    <property type="protein sequence ID" value="CAD9399496.1"/>
    <property type="molecule type" value="Transcribed_RNA"/>
</dbReference>
<dbReference type="GO" id="GO:0031902">
    <property type="term" value="C:late endosome membrane"/>
    <property type="evidence" value="ECO:0007669"/>
    <property type="project" value="TreeGrafter"/>
</dbReference>
<dbReference type="GO" id="GO:0005789">
    <property type="term" value="C:endoplasmic reticulum membrane"/>
    <property type="evidence" value="ECO:0007669"/>
    <property type="project" value="TreeGrafter"/>
</dbReference>
<sequence length="215" mass="24468">MADIAYWDGEYTKEIEELKNLMLFIGNQSADGQEEKLDEAKQKLVRIATLKKNFNIEMRQLYEPNLRLRYNAKMTGYDKDVEKLKAQLEEAKTRLGRSELGVGEEHKGNDDYLDGALNVQGNTNSVLQSTIDRAKEAQASGENTLEKLEEQRQQINEIGKSILDMRENLDYSMTLIGNFTKRMATDKCIQAFALVNMLLLLGVIIFVLLKKQGAI</sequence>
<keyword evidence="3 9" id="KW-0812">Transmembrane</keyword>
<dbReference type="InterPro" id="IPR038407">
    <property type="entry name" value="v-SNARE_N_sf"/>
</dbReference>
<feature type="coiled-coil region" evidence="8">
    <location>
        <begin position="74"/>
        <end position="101"/>
    </location>
</feature>
<feature type="coiled-coil region" evidence="8">
    <location>
        <begin position="131"/>
        <end position="168"/>
    </location>
</feature>
<dbReference type="SUPFAM" id="SSF58038">
    <property type="entry name" value="SNARE fusion complex"/>
    <property type="match status" value="1"/>
</dbReference>
<dbReference type="GO" id="GO:0006906">
    <property type="term" value="P:vesicle fusion"/>
    <property type="evidence" value="ECO:0007669"/>
    <property type="project" value="TreeGrafter"/>
</dbReference>
<evidence type="ECO:0000256" key="4">
    <source>
        <dbReference type="ARBA" id="ARBA00022927"/>
    </source>
</evidence>
<evidence type="ECO:0000313" key="10">
    <source>
        <dbReference type="EMBL" id="CAD9399496.1"/>
    </source>
</evidence>
<evidence type="ECO:0000256" key="3">
    <source>
        <dbReference type="ARBA" id="ARBA00022692"/>
    </source>
</evidence>
<gene>
    <name evidence="10" type="ORF">DSPE1174_LOCUS8247</name>
</gene>
<keyword evidence="4" id="KW-0653">Protein transport</keyword>
<keyword evidence="7 9" id="KW-0472">Membrane</keyword>
<dbReference type="PANTHER" id="PTHR21230">
    <property type="entry name" value="VESICLE TRANSPORT V-SNARE PROTEIN VTI1-RELATED"/>
    <property type="match status" value="1"/>
</dbReference>
<name>A0A7S2BK83_9STRA</name>
<evidence type="ECO:0000256" key="7">
    <source>
        <dbReference type="ARBA" id="ARBA00023136"/>
    </source>
</evidence>
<evidence type="ECO:0000256" key="9">
    <source>
        <dbReference type="SAM" id="Phobius"/>
    </source>
</evidence>
<dbReference type="GO" id="GO:0005484">
    <property type="term" value="F:SNAP receptor activity"/>
    <property type="evidence" value="ECO:0007669"/>
    <property type="project" value="TreeGrafter"/>
</dbReference>
<evidence type="ECO:0000256" key="5">
    <source>
        <dbReference type="ARBA" id="ARBA00022989"/>
    </source>
</evidence>